<dbReference type="Pfam" id="PF08659">
    <property type="entry name" value="KR"/>
    <property type="match status" value="1"/>
</dbReference>
<dbReference type="InterPro" id="IPR057326">
    <property type="entry name" value="KR_dom"/>
</dbReference>
<dbReference type="Proteomes" id="UP001501102">
    <property type="component" value="Unassembled WGS sequence"/>
</dbReference>
<keyword evidence="2" id="KW-0597">Phosphoprotein</keyword>
<dbReference type="InterPro" id="IPR036291">
    <property type="entry name" value="NAD(P)-bd_dom_sf"/>
</dbReference>
<dbReference type="PROSITE" id="PS00012">
    <property type="entry name" value="PHOSPHOPANTETHEINE"/>
    <property type="match status" value="1"/>
</dbReference>
<dbReference type="EMBL" id="BAAAXZ010000122">
    <property type="protein sequence ID" value="GAA2934075.1"/>
    <property type="molecule type" value="Genomic_DNA"/>
</dbReference>
<dbReference type="Pfam" id="PF22953">
    <property type="entry name" value="SpnB_Rossmann"/>
    <property type="match status" value="1"/>
</dbReference>
<keyword evidence="4" id="KW-0511">Multifunctional enzyme</keyword>
<dbReference type="Gene3D" id="3.90.180.10">
    <property type="entry name" value="Medium-chain alcohol dehydrogenases, catalytic domain"/>
    <property type="match status" value="1"/>
</dbReference>
<reference evidence="8" key="1">
    <citation type="journal article" date="2019" name="Int. J. Syst. Evol. Microbiol.">
        <title>The Global Catalogue of Microorganisms (GCM) 10K type strain sequencing project: providing services to taxonomists for standard genome sequencing and annotation.</title>
        <authorList>
            <consortium name="The Broad Institute Genomics Platform"/>
            <consortium name="The Broad Institute Genome Sequencing Center for Infectious Disease"/>
            <person name="Wu L."/>
            <person name="Ma J."/>
        </authorList>
    </citation>
    <scope>NUCLEOTIDE SEQUENCE [LARGE SCALE GENOMIC DNA]</scope>
    <source>
        <strain evidence="8">JCM 4087</strain>
    </source>
</reference>
<dbReference type="SUPFAM" id="SSF47336">
    <property type="entry name" value="ACP-like"/>
    <property type="match status" value="1"/>
</dbReference>
<dbReference type="SMART" id="SM01294">
    <property type="entry name" value="PKS_PP_betabranch"/>
    <property type="match status" value="1"/>
</dbReference>
<dbReference type="SUPFAM" id="SSF50129">
    <property type="entry name" value="GroES-like"/>
    <property type="match status" value="1"/>
</dbReference>
<feature type="domain" description="Carrier" evidence="6">
    <location>
        <begin position="753"/>
        <end position="828"/>
    </location>
</feature>
<feature type="region of interest" description="Disordered" evidence="5">
    <location>
        <begin position="877"/>
        <end position="898"/>
    </location>
</feature>
<sequence length="924" mass="93475">MPSATGTDGPRPLLPFSWSGVTLEASRATAVRVRLAAAGDGAVSLAAVDAAGRPVITVESLALRPLSATAVTRQDTGLHLRWQPSAADAADGTPPEVAVAHVEPGGDVHARLADVLAVVQGFLAEPADAGTRLAVVTRGTLVEHPDPVTAAVWGLLRSAQAEHPGRLLLVDVDVRSPEALAAAVASGEPQVAVRDGQVLVPRLTRTGPAVLALPEAPAWRLESDGGGDAALVADPAPGGPLRPAEIRVSMRAAGATGTEGAGVVTEAGTAVTGVAAGDRVLGTFPHGDALGSAAVTDHRSVVRVPRGWTFGEAAASAGAFRAAWHALVDGAGLRAGERVLVLAGAGDAGLAGVRIARQLGAEVFAAAPPAAWDALREAGAHPVDEDEVPAGTDVVLDPRADGADAAAPAGLADGARFVTTAGAYEPADAGPVPAGLADLLDRDALRPLPVRSVDIRTAAGALRPAGATVFTLPRPLDPDGTVIVTGASGTLGQLVLHRLVSAHGVRRVLLLSRSGAGAPAGLPTDGVHVDAVACDVADREQLARALARIPAEHPPTAVVHTAGVLDDGVLDALTPERLGTVLRPKADAVRNLHELTADADLAAFVVFSSAAGVLGSAGQANYAAANAFLDAFVARRHAAGLPAVSVAWGLWAESSAMTAGLGAADRNRIARLGFLPTSTEEGLAAFGRALSSPVPLVVPVRLDPAALRSDTAPVLLRDLAPRPDRRTAAAAEAVREQSLEAQLGSLPAERRAEVLLDLVLTDVALVLGHGDARDVSPDEAFRDLGFDSLTAVELRNRLGGRIGLKLAATAVFDYPSPRALAGHLLDRLAPASPAAPTGPGRPTYEQVLADLGRLGDSLAALELTGAQRAELAETLRGLAGPPSSGGPAEETADLESATASEVLDFVTNSLGISIDGDSSPTDPS</sequence>
<dbReference type="SMART" id="SM00829">
    <property type="entry name" value="PKS_ER"/>
    <property type="match status" value="1"/>
</dbReference>
<dbReference type="InterPro" id="IPR020843">
    <property type="entry name" value="ER"/>
</dbReference>
<evidence type="ECO:0000256" key="4">
    <source>
        <dbReference type="ARBA" id="ARBA00023268"/>
    </source>
</evidence>
<evidence type="ECO:0000256" key="2">
    <source>
        <dbReference type="ARBA" id="ARBA00022553"/>
    </source>
</evidence>
<dbReference type="InterPro" id="IPR006162">
    <property type="entry name" value="Ppantetheine_attach_site"/>
</dbReference>
<keyword evidence="8" id="KW-1185">Reference proteome</keyword>
<dbReference type="SUPFAM" id="SSF51735">
    <property type="entry name" value="NAD(P)-binding Rossmann-fold domains"/>
    <property type="match status" value="3"/>
</dbReference>
<evidence type="ECO:0000313" key="7">
    <source>
        <dbReference type="EMBL" id="GAA2934075.1"/>
    </source>
</evidence>
<dbReference type="CDD" id="cd08956">
    <property type="entry name" value="KR_3_FAS_SDR_x"/>
    <property type="match status" value="1"/>
</dbReference>
<name>A0ABP6JI12_STRTU</name>
<keyword evidence="3" id="KW-0808">Transferase</keyword>
<dbReference type="SMART" id="SM00823">
    <property type="entry name" value="PKS_PP"/>
    <property type="match status" value="1"/>
</dbReference>
<feature type="compositionally biased region" description="Low complexity" evidence="5">
    <location>
        <begin position="879"/>
        <end position="889"/>
    </location>
</feature>
<dbReference type="Gene3D" id="1.10.1200.10">
    <property type="entry name" value="ACP-like"/>
    <property type="match status" value="1"/>
</dbReference>
<dbReference type="InterPro" id="IPR050091">
    <property type="entry name" value="PKS_NRPS_Biosynth_Enz"/>
</dbReference>
<evidence type="ECO:0000313" key="8">
    <source>
        <dbReference type="Proteomes" id="UP001501102"/>
    </source>
</evidence>
<dbReference type="InterPro" id="IPR020806">
    <property type="entry name" value="PKS_PP-bd"/>
</dbReference>
<dbReference type="PANTHER" id="PTHR43775">
    <property type="entry name" value="FATTY ACID SYNTHASE"/>
    <property type="match status" value="1"/>
</dbReference>
<dbReference type="Gene3D" id="3.40.50.11460">
    <property type="match status" value="1"/>
</dbReference>
<evidence type="ECO:0000256" key="5">
    <source>
        <dbReference type="SAM" id="MobiDB-lite"/>
    </source>
</evidence>
<gene>
    <name evidence="7" type="ORF">GCM10020221_32240</name>
</gene>
<dbReference type="InterPro" id="IPR036736">
    <property type="entry name" value="ACP-like_sf"/>
</dbReference>
<evidence type="ECO:0000256" key="1">
    <source>
        <dbReference type="ARBA" id="ARBA00022450"/>
    </source>
</evidence>
<protein>
    <recommendedName>
        <fullName evidence="6">Carrier domain-containing protein</fullName>
    </recommendedName>
</protein>
<dbReference type="SMART" id="SM00822">
    <property type="entry name" value="PKS_KR"/>
    <property type="match status" value="1"/>
</dbReference>
<dbReference type="InterPro" id="IPR011032">
    <property type="entry name" value="GroES-like_sf"/>
</dbReference>
<accession>A0ABP6JI12</accession>
<evidence type="ECO:0000256" key="3">
    <source>
        <dbReference type="ARBA" id="ARBA00022679"/>
    </source>
</evidence>
<dbReference type="InterPro" id="IPR013968">
    <property type="entry name" value="PKS_KR"/>
</dbReference>
<dbReference type="Gene3D" id="3.40.50.720">
    <property type="entry name" value="NAD(P)-binding Rossmann-like Domain"/>
    <property type="match status" value="2"/>
</dbReference>
<dbReference type="PROSITE" id="PS50075">
    <property type="entry name" value="CARRIER"/>
    <property type="match status" value="1"/>
</dbReference>
<proteinExistence type="predicted"/>
<keyword evidence="1" id="KW-0596">Phosphopantetheine</keyword>
<dbReference type="Pfam" id="PF00550">
    <property type="entry name" value="PP-binding"/>
    <property type="match status" value="1"/>
</dbReference>
<evidence type="ECO:0000259" key="6">
    <source>
        <dbReference type="PROSITE" id="PS50075"/>
    </source>
</evidence>
<dbReference type="InterPro" id="IPR009081">
    <property type="entry name" value="PP-bd_ACP"/>
</dbReference>
<dbReference type="PANTHER" id="PTHR43775:SF51">
    <property type="entry name" value="INACTIVE PHENOLPHTHIOCEROL SYNTHESIS POLYKETIDE SYNTHASE TYPE I PKS1-RELATED"/>
    <property type="match status" value="1"/>
</dbReference>
<organism evidence="7 8">
    <name type="scientific">Streptomyces thioluteus</name>
    <dbReference type="NCBI Taxonomy" id="66431"/>
    <lineage>
        <taxon>Bacteria</taxon>
        <taxon>Bacillati</taxon>
        <taxon>Actinomycetota</taxon>
        <taxon>Actinomycetes</taxon>
        <taxon>Kitasatosporales</taxon>
        <taxon>Streptomycetaceae</taxon>
        <taxon>Streptomyces</taxon>
    </lineage>
</organism>
<dbReference type="InterPro" id="IPR055123">
    <property type="entry name" value="SpnB-like_Rossmann"/>
</dbReference>
<comment type="caution">
    <text evidence="7">The sequence shown here is derived from an EMBL/GenBank/DDBJ whole genome shotgun (WGS) entry which is preliminary data.</text>
</comment>